<dbReference type="RefSeq" id="WP_225553590.1">
    <property type="nucleotide sequence ID" value="NZ_JADEYP010000019.1"/>
</dbReference>
<feature type="compositionally biased region" description="Basic residues" evidence="1">
    <location>
        <begin position="313"/>
        <end position="325"/>
    </location>
</feature>
<dbReference type="EMBL" id="JADEYP010000019">
    <property type="protein sequence ID" value="MCA5005653.1"/>
    <property type="molecule type" value="Genomic_DNA"/>
</dbReference>
<evidence type="ECO:0000313" key="2">
    <source>
        <dbReference type="EMBL" id="MCA5005653.1"/>
    </source>
</evidence>
<comment type="caution">
    <text evidence="2">The sequence shown here is derived from an EMBL/GenBank/DDBJ whole genome shotgun (WGS) entry which is preliminary data.</text>
</comment>
<proteinExistence type="predicted"/>
<feature type="region of interest" description="Disordered" evidence="1">
    <location>
        <begin position="303"/>
        <end position="325"/>
    </location>
</feature>
<dbReference type="InterPro" id="IPR043766">
    <property type="entry name" value="BfmA-like"/>
</dbReference>
<gene>
    <name evidence="2" type="ORF">IPZ78_10860</name>
</gene>
<protein>
    <submittedName>
        <fullName evidence="2">Molybdopterin-guanine dinucleotide biosynthesis protein MobB</fullName>
    </submittedName>
</protein>
<name>A0ABS7Z643_9SPHI</name>
<dbReference type="Pfam" id="PF18976">
    <property type="entry name" value="DUF5712"/>
    <property type="match status" value="1"/>
</dbReference>
<evidence type="ECO:0000256" key="1">
    <source>
        <dbReference type="SAM" id="MobiDB-lite"/>
    </source>
</evidence>
<organism evidence="2 3">
    <name type="scientific">Sphingobacterium bovistauri</name>
    <dbReference type="NCBI Taxonomy" id="2781959"/>
    <lineage>
        <taxon>Bacteria</taxon>
        <taxon>Pseudomonadati</taxon>
        <taxon>Bacteroidota</taxon>
        <taxon>Sphingobacteriia</taxon>
        <taxon>Sphingobacteriales</taxon>
        <taxon>Sphingobacteriaceae</taxon>
        <taxon>Sphingobacterium</taxon>
    </lineage>
</organism>
<dbReference type="Proteomes" id="UP001165302">
    <property type="component" value="Unassembled WGS sequence"/>
</dbReference>
<evidence type="ECO:0000313" key="3">
    <source>
        <dbReference type="Proteomes" id="UP001165302"/>
    </source>
</evidence>
<sequence>MYINITTSETGDNKGSCGALVAYLEKENKDKKRLEDHENWFNGKSTFIKPHEVRIGIDNNIAKLTKGDSKFFLININPSQKELHFLISQFGEEGVKDKLKEFAIKVMDEYAKNFKRDTIRNHKDLLWYGKLENYRYYGYNDKEVKNGTRQRGDRKEGQQLHVQIIVSRKDITNKIKLSPQNTSRGKNASHSAKLGQFDRTAFKQSGESLFDEMFGFNRGLKERMDYANIMKNGTIQQKAQLQVLNNVLEAHPQQKNNQIIDNIITNIPAGQHFYIDGMLSSIFNEGWEIFDMFLEPLGGISGGQDNIEENKNKKMRKKRGNQVKR</sequence>
<reference evidence="2" key="1">
    <citation type="submission" date="2020-10" db="EMBL/GenBank/DDBJ databases">
        <authorList>
            <person name="Lu T."/>
            <person name="Wang Q."/>
            <person name="Han X."/>
        </authorList>
    </citation>
    <scope>NUCLEOTIDE SEQUENCE</scope>
    <source>
        <strain evidence="2">WQ 366</strain>
    </source>
</reference>
<accession>A0ABS7Z643</accession>
<keyword evidence="3" id="KW-1185">Reference proteome</keyword>